<comment type="caution">
    <text evidence="2">The sequence shown here is derived from an EMBL/GenBank/DDBJ whole genome shotgun (WGS) entry which is preliminary data.</text>
</comment>
<proteinExistence type="predicted"/>
<evidence type="ECO:0000313" key="2">
    <source>
        <dbReference type="EMBL" id="MDI1229782.1"/>
    </source>
</evidence>
<keyword evidence="3" id="KW-1185">Reference proteome</keyword>
<feature type="transmembrane region" description="Helical" evidence="1">
    <location>
        <begin position="56"/>
        <end position="74"/>
    </location>
</feature>
<keyword evidence="1" id="KW-0472">Membrane</keyword>
<organism evidence="2 3">
    <name type="scientific">Candidatus Methylobacter titanis</name>
    <dbReference type="NCBI Taxonomy" id="3053457"/>
    <lineage>
        <taxon>Bacteria</taxon>
        <taxon>Pseudomonadati</taxon>
        <taxon>Pseudomonadota</taxon>
        <taxon>Gammaproteobacteria</taxon>
        <taxon>Methylococcales</taxon>
        <taxon>Methylococcaceae</taxon>
        <taxon>Methylobacter</taxon>
    </lineage>
</organism>
<name>A0AA43Q3B9_9GAMM</name>
<dbReference type="AlphaFoldDB" id="A0AA43Q3B9"/>
<feature type="transmembrane region" description="Helical" evidence="1">
    <location>
        <begin position="17"/>
        <end position="36"/>
    </location>
</feature>
<accession>A0AA43Q3B9</accession>
<protein>
    <recommendedName>
        <fullName evidence="4">Chloride channel protein</fullName>
    </recommendedName>
</protein>
<dbReference type="Proteomes" id="UP001160519">
    <property type="component" value="Unassembled WGS sequence"/>
</dbReference>
<reference evidence="2" key="1">
    <citation type="submission" date="2023-01" db="EMBL/GenBank/DDBJ databases">
        <title>Biogeochemical cycle of methane in antarctic sediments.</title>
        <authorList>
            <person name="Roldan D.M."/>
            <person name="Menes R.J."/>
        </authorList>
    </citation>
    <scope>NUCLEOTIDE SEQUENCE [LARGE SCALE GENOMIC DNA]</scope>
    <source>
        <strain evidence="2">K-2018 MAG008</strain>
    </source>
</reference>
<evidence type="ECO:0008006" key="4">
    <source>
        <dbReference type="Google" id="ProtNLM"/>
    </source>
</evidence>
<evidence type="ECO:0000313" key="3">
    <source>
        <dbReference type="Proteomes" id="UP001160519"/>
    </source>
</evidence>
<keyword evidence="1" id="KW-0812">Transmembrane</keyword>
<evidence type="ECO:0000256" key="1">
    <source>
        <dbReference type="SAM" id="Phobius"/>
    </source>
</evidence>
<keyword evidence="1" id="KW-1133">Transmembrane helix</keyword>
<gene>
    <name evidence="2" type="ORF">PSU93_01355</name>
</gene>
<dbReference type="EMBL" id="JAQSDF010000002">
    <property type="protein sequence ID" value="MDI1229782.1"/>
    <property type="molecule type" value="Genomic_DNA"/>
</dbReference>
<sequence>MEKRGAFFSYIAWKQRLVFWIGAIIVGLVIVMMTLLSEWATQAYRSLSLQYPWFHFVIPPVGMGFTSVPLYLALCEPYKPKLK</sequence>